<comment type="caution">
    <text evidence="1">The sequence shown here is derived from an EMBL/GenBank/DDBJ whole genome shotgun (WGS) entry which is preliminary data.</text>
</comment>
<evidence type="ECO:0000313" key="1">
    <source>
        <dbReference type="EMBL" id="MCI4683536.1"/>
    </source>
</evidence>
<gene>
    <name evidence="1" type="ORF">K2U94_12295</name>
</gene>
<dbReference type="Proteomes" id="UP001139104">
    <property type="component" value="Unassembled WGS sequence"/>
</dbReference>
<reference evidence="1" key="1">
    <citation type="journal article" date="2022" name="ISME J.">
        <title>Identification of active gaseous-alkane degraders at natural gas seeps.</title>
        <authorList>
            <person name="Farhan Ul Haque M."/>
            <person name="Hernandez M."/>
            <person name="Crombie A.T."/>
            <person name="Murrell J.C."/>
        </authorList>
    </citation>
    <scope>NUCLEOTIDE SEQUENCE</scope>
    <source>
        <strain evidence="1">PC2</strain>
    </source>
</reference>
<protein>
    <submittedName>
        <fullName evidence="1">Uncharacterized protein</fullName>
    </submittedName>
</protein>
<accession>A0ABS9Z910</accession>
<evidence type="ECO:0000313" key="2">
    <source>
        <dbReference type="Proteomes" id="UP001139104"/>
    </source>
</evidence>
<dbReference type="InterPro" id="IPR053855">
    <property type="entry name" value="DUF6931"/>
</dbReference>
<name>A0ABS9Z910_9HYPH</name>
<dbReference type="Pfam" id="PF22011">
    <property type="entry name" value="DUF6931"/>
    <property type="match status" value="1"/>
</dbReference>
<organism evidence="1 2">
    <name type="scientific">Candidatus Rhodoblastus alkanivorans</name>
    <dbReference type="NCBI Taxonomy" id="2954117"/>
    <lineage>
        <taxon>Bacteria</taxon>
        <taxon>Pseudomonadati</taxon>
        <taxon>Pseudomonadota</taxon>
        <taxon>Alphaproteobacteria</taxon>
        <taxon>Hyphomicrobiales</taxon>
        <taxon>Rhodoblastaceae</taxon>
        <taxon>Rhodoblastus</taxon>
    </lineage>
</organism>
<dbReference type="RefSeq" id="WP_243067484.1">
    <property type="nucleotide sequence ID" value="NZ_JAIVFK010000009.1"/>
</dbReference>
<dbReference type="EMBL" id="JAIVFP010000001">
    <property type="protein sequence ID" value="MCI4683536.1"/>
    <property type="molecule type" value="Genomic_DNA"/>
</dbReference>
<sequence>MGSPRFATTKDLVASFPSAAIYLREEGSSEDSLRYVERRVAENRLDLALTYCAFLLPRREAVWWGCQCLADVDALNETERDCLRLARDWAQRPDEARRRLALEQGLGSSKSLSGTWIALAAGRSGGNIAPADAEPVAADPAATAEAVRAALLSGSTRVAREKRDAIMKRWVTLAVSHIESAVEFR</sequence>
<proteinExistence type="predicted"/>
<keyword evidence="2" id="KW-1185">Reference proteome</keyword>